<gene>
    <name evidence="1" type="ORF">ILEXP_LOCUS34779</name>
</gene>
<organism evidence="1 2">
    <name type="scientific">Ilex paraguariensis</name>
    <name type="common">yerba mate</name>
    <dbReference type="NCBI Taxonomy" id="185542"/>
    <lineage>
        <taxon>Eukaryota</taxon>
        <taxon>Viridiplantae</taxon>
        <taxon>Streptophyta</taxon>
        <taxon>Embryophyta</taxon>
        <taxon>Tracheophyta</taxon>
        <taxon>Spermatophyta</taxon>
        <taxon>Magnoliopsida</taxon>
        <taxon>eudicotyledons</taxon>
        <taxon>Gunneridae</taxon>
        <taxon>Pentapetalae</taxon>
        <taxon>asterids</taxon>
        <taxon>campanulids</taxon>
        <taxon>Aquifoliales</taxon>
        <taxon>Aquifoliaceae</taxon>
        <taxon>Ilex</taxon>
    </lineage>
</organism>
<evidence type="ECO:0000313" key="1">
    <source>
        <dbReference type="EMBL" id="CAK9165608.1"/>
    </source>
</evidence>
<comment type="caution">
    <text evidence="1">The sequence shown here is derived from an EMBL/GenBank/DDBJ whole genome shotgun (WGS) entry which is preliminary data.</text>
</comment>
<accession>A0ABC8T874</accession>
<dbReference type="AlphaFoldDB" id="A0ABC8T874"/>
<dbReference type="Proteomes" id="UP001642360">
    <property type="component" value="Unassembled WGS sequence"/>
</dbReference>
<dbReference type="EMBL" id="CAUOFW020004425">
    <property type="protein sequence ID" value="CAK9165608.1"/>
    <property type="molecule type" value="Genomic_DNA"/>
</dbReference>
<sequence length="74" mass="8252">MLLGIRGGWEFRVQKHSKFLENSVELSADKVNKRGLCAIAQRVGHLYVPVSCLRMTISGNPIYFGVQGTISFLL</sequence>
<evidence type="ECO:0000313" key="2">
    <source>
        <dbReference type="Proteomes" id="UP001642360"/>
    </source>
</evidence>
<name>A0ABC8T874_9AQUA</name>
<protein>
    <submittedName>
        <fullName evidence="1">Uncharacterized protein</fullName>
    </submittedName>
</protein>
<keyword evidence="2" id="KW-1185">Reference proteome</keyword>
<reference evidence="1 2" key="1">
    <citation type="submission" date="2024-02" db="EMBL/GenBank/DDBJ databases">
        <authorList>
            <person name="Vignale AGUSTIN F."/>
            <person name="Sosa J E."/>
            <person name="Modenutti C."/>
        </authorList>
    </citation>
    <scope>NUCLEOTIDE SEQUENCE [LARGE SCALE GENOMIC DNA]</scope>
</reference>
<proteinExistence type="predicted"/>